<reference evidence="2" key="1">
    <citation type="journal article" date="2020" name="mSystems">
        <title>Genome- and Community-Level Interaction Insights into Carbon Utilization and Element Cycling Functions of Hydrothermarchaeota in Hydrothermal Sediment.</title>
        <authorList>
            <person name="Zhou Z."/>
            <person name="Liu Y."/>
            <person name="Xu W."/>
            <person name="Pan J."/>
            <person name="Luo Z.H."/>
            <person name="Li M."/>
        </authorList>
    </citation>
    <scope>NUCLEOTIDE SEQUENCE [LARGE SCALE GENOMIC DNA]</scope>
    <source>
        <strain evidence="2">SpSt-503</strain>
    </source>
</reference>
<organism evidence="2">
    <name type="scientific">Gracilinema caldarium</name>
    <dbReference type="NCBI Taxonomy" id="215591"/>
    <lineage>
        <taxon>Bacteria</taxon>
        <taxon>Pseudomonadati</taxon>
        <taxon>Spirochaetota</taxon>
        <taxon>Spirochaetia</taxon>
        <taxon>Spirochaetales</taxon>
        <taxon>Breznakiellaceae</taxon>
        <taxon>Gracilinema</taxon>
    </lineage>
</organism>
<feature type="transmembrane region" description="Helical" evidence="1">
    <location>
        <begin position="75"/>
        <end position="93"/>
    </location>
</feature>
<keyword evidence="1" id="KW-1133">Transmembrane helix</keyword>
<dbReference type="InterPro" id="IPR014509">
    <property type="entry name" value="YjdF-like"/>
</dbReference>
<feature type="transmembrane region" description="Helical" evidence="1">
    <location>
        <begin position="113"/>
        <end position="130"/>
    </location>
</feature>
<keyword evidence="1" id="KW-0472">Membrane</keyword>
<dbReference type="EMBL" id="DSVL01000142">
    <property type="protein sequence ID" value="HFH28778.1"/>
    <property type="molecule type" value="Genomic_DNA"/>
</dbReference>
<proteinExistence type="predicted"/>
<feature type="transmembrane region" description="Helical" evidence="1">
    <location>
        <begin position="47"/>
        <end position="68"/>
    </location>
</feature>
<feature type="transmembrane region" description="Helical" evidence="1">
    <location>
        <begin position="198"/>
        <end position="216"/>
    </location>
</feature>
<sequence>MEKKRLIRILTLIVFGSLVVSSIYVIIRMVMVAFGIPLPGDRTENDYILMLLQCMLGIFMMLLPGLISKGVNIQVPNFMHIAYIIFLYCAIYLGEVRNFYNEVPNWDTVMHTFSGGMLGALGFSFVVILNRAERVPVNLSPVFVALFSFCFALTLGVFWEYYEYFFDGIFHINMQKYALPDGTPLTGHDALTDTMKDLFVDALGAFVTSAVGYISLKYQKGWVEKVQVKVQRKKKQK</sequence>
<feature type="transmembrane region" description="Helical" evidence="1">
    <location>
        <begin position="142"/>
        <end position="162"/>
    </location>
</feature>
<accession>A0A7C3I309</accession>
<keyword evidence="1" id="KW-0812">Transmembrane</keyword>
<evidence type="ECO:0000256" key="1">
    <source>
        <dbReference type="SAM" id="Phobius"/>
    </source>
</evidence>
<feature type="transmembrane region" description="Helical" evidence="1">
    <location>
        <begin position="7"/>
        <end position="27"/>
    </location>
</feature>
<protein>
    <submittedName>
        <fullName evidence="2">Uncharacterized protein</fullName>
    </submittedName>
</protein>
<evidence type="ECO:0000313" key="2">
    <source>
        <dbReference type="EMBL" id="HFH28778.1"/>
    </source>
</evidence>
<name>A0A7C3I309_9SPIR</name>
<gene>
    <name evidence="2" type="ORF">ENS59_04610</name>
</gene>
<dbReference type="AlphaFoldDB" id="A0A7C3I309"/>
<dbReference type="Pfam" id="PF09997">
    <property type="entry name" value="DUF2238"/>
    <property type="match status" value="1"/>
</dbReference>
<comment type="caution">
    <text evidence="2">The sequence shown here is derived from an EMBL/GenBank/DDBJ whole genome shotgun (WGS) entry which is preliminary data.</text>
</comment>